<evidence type="ECO:0000313" key="1">
    <source>
        <dbReference type="EMBL" id="SVA59861.1"/>
    </source>
</evidence>
<sequence length="29" mass="3415">MLITELDGYCEYSKEVRSKNAYLYILIVS</sequence>
<organism evidence="1">
    <name type="scientific">marine metagenome</name>
    <dbReference type="NCBI Taxonomy" id="408172"/>
    <lineage>
        <taxon>unclassified sequences</taxon>
        <taxon>metagenomes</taxon>
        <taxon>ecological metagenomes</taxon>
    </lineage>
</organism>
<reference evidence="1" key="1">
    <citation type="submission" date="2018-05" db="EMBL/GenBank/DDBJ databases">
        <authorList>
            <person name="Lanie J.A."/>
            <person name="Ng W.-L."/>
            <person name="Kazmierczak K.M."/>
            <person name="Andrzejewski T.M."/>
            <person name="Davidsen T.M."/>
            <person name="Wayne K.J."/>
            <person name="Tettelin H."/>
            <person name="Glass J.I."/>
            <person name="Rusch D."/>
            <person name="Podicherti R."/>
            <person name="Tsui H.-C.T."/>
            <person name="Winkler M.E."/>
        </authorList>
    </citation>
    <scope>NUCLEOTIDE SEQUENCE</scope>
</reference>
<dbReference type="AlphaFoldDB" id="A0A381X5U3"/>
<protein>
    <submittedName>
        <fullName evidence="1">Uncharacterized protein</fullName>
    </submittedName>
</protein>
<gene>
    <name evidence="1" type="ORF">METZ01_LOCUS112715</name>
</gene>
<accession>A0A381X5U3</accession>
<name>A0A381X5U3_9ZZZZ</name>
<proteinExistence type="predicted"/>
<dbReference type="EMBL" id="UINC01013950">
    <property type="protein sequence ID" value="SVA59861.1"/>
    <property type="molecule type" value="Genomic_DNA"/>
</dbReference>